<keyword evidence="2" id="KW-1003">Cell membrane</keyword>
<evidence type="ECO:0000313" key="10">
    <source>
        <dbReference type="Proteomes" id="UP000287352"/>
    </source>
</evidence>
<feature type="transmembrane region" description="Helical" evidence="6">
    <location>
        <begin position="537"/>
        <end position="555"/>
    </location>
</feature>
<evidence type="ECO:0000259" key="8">
    <source>
        <dbReference type="Pfam" id="PF13567"/>
    </source>
</evidence>
<evidence type="ECO:0000256" key="3">
    <source>
        <dbReference type="ARBA" id="ARBA00022692"/>
    </source>
</evidence>
<feature type="transmembrane region" description="Helical" evidence="6">
    <location>
        <begin position="341"/>
        <end position="361"/>
    </location>
</feature>
<evidence type="ECO:0000313" key="9">
    <source>
        <dbReference type="EMBL" id="GCE11600.1"/>
    </source>
</evidence>
<keyword evidence="10" id="KW-1185">Reference proteome</keyword>
<feature type="transmembrane region" description="Helical" evidence="6">
    <location>
        <begin position="398"/>
        <end position="420"/>
    </location>
</feature>
<accession>A0A401ZXN1</accession>
<keyword evidence="5 6" id="KW-0472">Membrane</keyword>
<proteinExistence type="predicted"/>
<dbReference type="Gene3D" id="3.60.15.10">
    <property type="entry name" value="Ribonuclease Z/Hydroxyacylglutathione hydrolase-like"/>
    <property type="match status" value="1"/>
</dbReference>
<protein>
    <recommendedName>
        <fullName evidence="11">Competence protein ComEC</fullName>
    </recommendedName>
</protein>
<evidence type="ECO:0008006" key="11">
    <source>
        <dbReference type="Google" id="ProtNLM"/>
    </source>
</evidence>
<comment type="caution">
    <text evidence="9">The sequence shown here is derived from an EMBL/GenBank/DDBJ whole genome shotgun (WGS) entry which is preliminary data.</text>
</comment>
<sequence>MKVWWQQQLATEHPFQGLLLVVLGSMWLVGMMIASWLALSALFLLAGMGILLITFLIVYPSRACRWLLLMLFCLLSGSWRYTIALPSNDPQQIASFIGSTKVTIRGVVLEEPKLQGRSRSFVVEAHTLSRGTQAPWLDVHGSLTVQTLGTSLEDPYGASYGDEVELQGKLQSPMMPDTPGIFASMSFPRVKVTGNSGNPLLLWLYHLRVLLATAMTQSLLQPEAALLIAIVLGLRTPALQPLASDFGVTGTAHMIVPSGFKITILSGLVASSTRWLFPTHNTRQLPSTTLRDWHGWLSTLLQLLCIGGYTVLSGSGSAALRSGMMGAVLVLAPRLGRSYNVYTALTFSAFLLTCFNPFVLWETGFQLSFLGTLGIVLFTPTLQRFLHPLERLPAGHLIVENSAVTLAAQLATLPIFALTFHQFSLIAPLANVLTVPLLSPLILLGLWISLAGLVTPLFALPAAWIAWPLLWYVQMIVHFSSKVPGAYFIVQTLDLTFSWLYYLALIPFALSLRQSVITLPSKQSTKLLWPPRIWKRLQIGLALLILLLTFLSIQFQPAHYAMTLQFFAVGPANQPAQGEAIFLRTAENKTVLIDGGLDSSSLAAALDPQFFPWQHTLDAVILTSPRLDQITGLMDIITRYQIGTVIDARMLHPTTTYAHWRRTIDERNLHYLPVTQGMTISLDHETLVQVLWPQAQGPAGSDEVRDRSLVLRLLLPGLHILLLGTGAQSKQTLMALSNPSFAPLWQADIVQMVGDQETTVSPELVELLQKAHPTCLMLTPPQHTQKLPAQTFPGTMTIKDWQRTFTGQIIAVAQSGTAEWRLQGNSWRLQFTA</sequence>
<keyword evidence="3 6" id="KW-0812">Transmembrane</keyword>
<evidence type="ECO:0000256" key="1">
    <source>
        <dbReference type="ARBA" id="ARBA00004651"/>
    </source>
</evidence>
<organism evidence="9 10">
    <name type="scientific">Tengunoibacter tsumagoiensis</name>
    <dbReference type="NCBI Taxonomy" id="2014871"/>
    <lineage>
        <taxon>Bacteria</taxon>
        <taxon>Bacillati</taxon>
        <taxon>Chloroflexota</taxon>
        <taxon>Ktedonobacteria</taxon>
        <taxon>Ktedonobacterales</taxon>
        <taxon>Dictyobacteraceae</taxon>
        <taxon>Tengunoibacter</taxon>
    </lineage>
</organism>
<name>A0A401ZXN1_9CHLR</name>
<dbReference type="NCBIfam" id="TIGR00360">
    <property type="entry name" value="ComEC_N-term"/>
    <property type="match status" value="1"/>
</dbReference>
<dbReference type="PANTHER" id="PTHR30619">
    <property type="entry name" value="DNA INTERNALIZATION/COMPETENCE PROTEIN COMEC/REC2"/>
    <property type="match status" value="1"/>
</dbReference>
<feature type="transmembrane region" description="Helical" evidence="6">
    <location>
        <begin position="12"/>
        <end position="30"/>
    </location>
</feature>
<dbReference type="AlphaFoldDB" id="A0A401ZXN1"/>
<evidence type="ECO:0000256" key="4">
    <source>
        <dbReference type="ARBA" id="ARBA00022989"/>
    </source>
</evidence>
<gene>
    <name evidence="9" type="ORF">KTT_14590</name>
</gene>
<dbReference type="Pfam" id="PF13567">
    <property type="entry name" value="DUF4131"/>
    <property type="match status" value="1"/>
</dbReference>
<evidence type="ECO:0000256" key="6">
    <source>
        <dbReference type="SAM" id="Phobius"/>
    </source>
</evidence>
<feature type="domain" description="ComEC/Rec2-related protein" evidence="7">
    <location>
        <begin position="239"/>
        <end position="512"/>
    </location>
</feature>
<dbReference type="GO" id="GO:0005886">
    <property type="term" value="C:plasma membrane"/>
    <property type="evidence" value="ECO:0007669"/>
    <property type="project" value="UniProtKB-SubCell"/>
</dbReference>
<feature type="transmembrane region" description="Helical" evidence="6">
    <location>
        <begin position="426"/>
        <end position="450"/>
    </location>
</feature>
<dbReference type="Proteomes" id="UP000287352">
    <property type="component" value="Unassembled WGS sequence"/>
</dbReference>
<comment type="subcellular location">
    <subcellularLocation>
        <location evidence="1">Cell membrane</location>
        <topology evidence="1">Multi-pass membrane protein</topology>
    </subcellularLocation>
</comment>
<dbReference type="InterPro" id="IPR036866">
    <property type="entry name" value="RibonucZ/Hydroxyglut_hydro"/>
</dbReference>
<dbReference type="SUPFAM" id="SSF56281">
    <property type="entry name" value="Metallo-hydrolase/oxidoreductase"/>
    <property type="match status" value="1"/>
</dbReference>
<keyword evidence="4 6" id="KW-1133">Transmembrane helix</keyword>
<feature type="transmembrane region" description="Helical" evidence="6">
    <location>
        <begin position="499"/>
        <end position="516"/>
    </location>
</feature>
<reference evidence="10" key="1">
    <citation type="submission" date="2018-12" db="EMBL/GenBank/DDBJ databases">
        <title>Tengunoibacter tsumagoiensis gen. nov., sp. nov., Dictyobacter kobayashii sp. nov., D. alpinus sp. nov., and D. joshuensis sp. nov. and description of Dictyobacteraceae fam. nov. within the order Ktedonobacterales isolated from Tengu-no-mugimeshi.</title>
        <authorList>
            <person name="Wang C.M."/>
            <person name="Zheng Y."/>
            <person name="Sakai Y."/>
            <person name="Toyoda A."/>
            <person name="Minakuchi Y."/>
            <person name="Abe K."/>
            <person name="Yokota A."/>
            <person name="Yabe S."/>
        </authorList>
    </citation>
    <scope>NUCLEOTIDE SEQUENCE [LARGE SCALE GENOMIC DNA]</scope>
    <source>
        <strain evidence="10">Uno3</strain>
    </source>
</reference>
<dbReference type="EMBL" id="BIFR01000001">
    <property type="protein sequence ID" value="GCE11600.1"/>
    <property type="molecule type" value="Genomic_DNA"/>
</dbReference>
<dbReference type="InterPro" id="IPR025405">
    <property type="entry name" value="DUF4131"/>
</dbReference>
<feature type="domain" description="DUF4131" evidence="8">
    <location>
        <begin position="37"/>
        <end position="182"/>
    </location>
</feature>
<feature type="transmembrane region" description="Helical" evidence="6">
    <location>
        <begin position="457"/>
        <end position="479"/>
    </location>
</feature>
<feature type="transmembrane region" description="Helical" evidence="6">
    <location>
        <begin position="36"/>
        <end position="59"/>
    </location>
</feature>
<dbReference type="InterPro" id="IPR004477">
    <property type="entry name" value="ComEC_N"/>
</dbReference>
<feature type="transmembrane region" description="Helical" evidence="6">
    <location>
        <begin position="367"/>
        <end position="386"/>
    </location>
</feature>
<feature type="transmembrane region" description="Helical" evidence="6">
    <location>
        <begin position="297"/>
        <end position="320"/>
    </location>
</feature>
<evidence type="ECO:0000256" key="5">
    <source>
        <dbReference type="ARBA" id="ARBA00023136"/>
    </source>
</evidence>
<evidence type="ECO:0000259" key="7">
    <source>
        <dbReference type="Pfam" id="PF03772"/>
    </source>
</evidence>
<dbReference type="InterPro" id="IPR052159">
    <property type="entry name" value="Competence_DNA_uptake"/>
</dbReference>
<dbReference type="RefSeq" id="WP_161975323.1">
    <property type="nucleotide sequence ID" value="NZ_BIFR01000001.1"/>
</dbReference>
<dbReference type="Pfam" id="PF03772">
    <property type="entry name" value="Competence"/>
    <property type="match status" value="1"/>
</dbReference>
<evidence type="ECO:0000256" key="2">
    <source>
        <dbReference type="ARBA" id="ARBA00022475"/>
    </source>
</evidence>
<dbReference type="PANTHER" id="PTHR30619:SF7">
    <property type="entry name" value="BETA-LACTAMASE DOMAIN PROTEIN"/>
    <property type="match status" value="1"/>
</dbReference>